<dbReference type="Proteomes" id="UP001198242">
    <property type="component" value="Unassembled WGS sequence"/>
</dbReference>
<feature type="transmembrane region" description="Helical" evidence="3">
    <location>
        <begin position="334"/>
        <end position="356"/>
    </location>
</feature>
<evidence type="ECO:0000256" key="2">
    <source>
        <dbReference type="ARBA" id="ARBA00023136"/>
    </source>
</evidence>
<feature type="transmembrane region" description="Helical" evidence="3">
    <location>
        <begin position="401"/>
        <end position="420"/>
    </location>
</feature>
<proteinExistence type="inferred from homology"/>
<dbReference type="Pfam" id="PF03323">
    <property type="entry name" value="GerA"/>
    <property type="match status" value="1"/>
</dbReference>
<dbReference type="PIRSF" id="PIRSF005690">
    <property type="entry name" value="GerBA"/>
    <property type="match status" value="1"/>
</dbReference>
<keyword evidence="2 3" id="KW-0472">Membrane</keyword>
<protein>
    <submittedName>
        <fullName evidence="4">Spore germination protein</fullName>
    </submittedName>
</protein>
<dbReference type="RefSeq" id="WP_308457098.1">
    <property type="nucleotide sequence ID" value="NZ_JAJEQM010000022.1"/>
</dbReference>
<accession>A0AAE3JAN7</accession>
<comment type="similarity">
    <text evidence="1">Belongs to the GerABKA family.</text>
</comment>
<comment type="caution">
    <text evidence="4">The sequence shown here is derived from an EMBL/GenBank/DDBJ whole genome shotgun (WGS) entry which is preliminary data.</text>
</comment>
<feature type="transmembrane region" description="Helical" evidence="3">
    <location>
        <begin position="456"/>
        <end position="483"/>
    </location>
</feature>
<organism evidence="4 5">
    <name type="scientific">Hominilimicola fabiformis</name>
    <dbReference type="NCBI Taxonomy" id="2885356"/>
    <lineage>
        <taxon>Bacteria</taxon>
        <taxon>Bacillati</taxon>
        <taxon>Bacillota</taxon>
        <taxon>Clostridia</taxon>
        <taxon>Eubacteriales</taxon>
        <taxon>Oscillospiraceae</taxon>
        <taxon>Hominilimicola</taxon>
    </lineage>
</organism>
<evidence type="ECO:0000256" key="3">
    <source>
        <dbReference type="SAM" id="Phobius"/>
    </source>
</evidence>
<dbReference type="AlphaFoldDB" id="A0AAE3JAN7"/>
<dbReference type="InterPro" id="IPR050768">
    <property type="entry name" value="UPF0353/GerABKA_families"/>
</dbReference>
<evidence type="ECO:0000256" key="1">
    <source>
        <dbReference type="ARBA" id="ARBA00005278"/>
    </source>
</evidence>
<gene>
    <name evidence="4" type="ORF">LKE05_12785</name>
</gene>
<dbReference type="GO" id="GO:0009847">
    <property type="term" value="P:spore germination"/>
    <property type="evidence" value="ECO:0007669"/>
    <property type="project" value="InterPro"/>
</dbReference>
<feature type="transmembrane region" description="Helical" evidence="3">
    <location>
        <begin position="426"/>
        <end position="444"/>
    </location>
</feature>
<sequence length="547" mass="61747">MNSLFRKIKNYVIFSPTAQENDFKLKNKSNDIEYDVRDEKTETTANDTVSKSYEENISYVRNRFNVPINNDIVIRELVLKEGRKAFIVFIDGMVSTDMVDLAIIKTLLEIPYFSDDKIYSYETEIIDRFIAHSQAITTNSMDTIFEEVNFGGCAVFVDGFSKGFSLDVREWGTRSIGKPENEQSIYGPQEAFAEMLRNNTALVRKIIKSEKLIAEGIKIGSVSKTRGVMLYISDIANSDMVDEVRRRLNSINTQYVIAIEEVAMMLEDKTFSLTSHIFATERPDRAARALTEGRVVLILNGSPRALIMPTNAFELTHAVSDDYLRVPYANMSRIIRMLAMFLSILLPGLYLAITLFHQEIIPTYLLYSISAARENVPFSSIVELLLMDISFEMIREAGIRMPNPIGSTLGIVGGLILGQAAVSAKIVSPIMIIIIAITGIGSFATSDYSLSWGYRILRLAFIALAAVMGFYGIAIGIFIYSLYVAKQTSFGVPYLSPIPKVNNRSMTNSIFENPIWKKEHRPDFLKTKKNTEEPKISRNWKIKKNTR</sequence>
<dbReference type="PANTHER" id="PTHR22550">
    <property type="entry name" value="SPORE GERMINATION PROTEIN"/>
    <property type="match status" value="1"/>
</dbReference>
<dbReference type="InterPro" id="IPR004995">
    <property type="entry name" value="Spore_Ger"/>
</dbReference>
<reference evidence="4 5" key="1">
    <citation type="submission" date="2021-10" db="EMBL/GenBank/DDBJ databases">
        <title>Anaerobic single-cell dispensing facilitates the cultivation of human gut bacteria.</title>
        <authorList>
            <person name="Afrizal A."/>
        </authorList>
    </citation>
    <scope>NUCLEOTIDE SEQUENCE [LARGE SCALE GENOMIC DNA]</scope>
    <source>
        <strain evidence="4 5">CLA-AA-H232</strain>
    </source>
</reference>
<dbReference type="EMBL" id="JAJEQM010000022">
    <property type="protein sequence ID" value="MCC2211657.1"/>
    <property type="molecule type" value="Genomic_DNA"/>
</dbReference>
<keyword evidence="3" id="KW-1133">Transmembrane helix</keyword>
<dbReference type="GO" id="GO:0016020">
    <property type="term" value="C:membrane"/>
    <property type="evidence" value="ECO:0007669"/>
    <property type="project" value="InterPro"/>
</dbReference>
<evidence type="ECO:0000313" key="4">
    <source>
        <dbReference type="EMBL" id="MCC2211657.1"/>
    </source>
</evidence>
<keyword evidence="3" id="KW-0812">Transmembrane</keyword>
<evidence type="ECO:0000313" key="5">
    <source>
        <dbReference type="Proteomes" id="UP001198242"/>
    </source>
</evidence>
<keyword evidence="5" id="KW-1185">Reference proteome</keyword>
<dbReference type="PANTHER" id="PTHR22550:SF5">
    <property type="entry name" value="LEUCINE ZIPPER PROTEIN 4"/>
    <property type="match status" value="1"/>
</dbReference>
<name>A0AAE3JAN7_9FIRM</name>